<evidence type="ECO:0000256" key="1">
    <source>
        <dbReference type="ARBA" id="ARBA00004370"/>
    </source>
</evidence>
<dbReference type="Proteomes" id="UP001497623">
    <property type="component" value="Unassembled WGS sequence"/>
</dbReference>
<dbReference type="Gene3D" id="3.40.50.2300">
    <property type="match status" value="2"/>
</dbReference>
<feature type="non-terminal residue" evidence="6">
    <location>
        <position position="412"/>
    </location>
</feature>
<sequence>MMEFKRRKHGGRPAAAATCFTSPTKVLLHLSCLSWLSISFINLLLLTQFAYAADQIKIGGLFEVRDTNVEIAFRQAIEAVNHDNYLLPNTVLTPQIRYVQQPHTIHKKVCSILASGVGAIFGPQKAGTSVHVQSICDALEVPHFKISSEITRDITDVASYSHNLYPHPSTLAKAFKEVLNSLGWKKFCIIYENNNGLIRIQELIKDEKFSVSLKQLPFSDDYRPILKEAREEGVTHIVLDIETKNIFTVLKQAQQVGIMTSYHNYFITSLDLHTVDLEDFRHGGTNLYTLQLVDLHSPAVQRVIQDWTFEEDPPIGRTNQIQTEVALMYDAVKVFATALGQHMHSMNINTTALKCDGDAAWEYGTSLSNFIRMGSLYGLTGLITFDFEGVRSSVNLDMVQLTQDGLKSIGKY</sequence>
<evidence type="ECO:0000313" key="6">
    <source>
        <dbReference type="EMBL" id="CAL4076228.1"/>
    </source>
</evidence>
<dbReference type="InterPro" id="IPR001828">
    <property type="entry name" value="ANF_lig-bd_rcpt"/>
</dbReference>
<dbReference type="CDD" id="cd06382">
    <property type="entry name" value="PBP1_iGluR_Kainate"/>
    <property type="match status" value="1"/>
</dbReference>
<dbReference type="Pfam" id="PF01094">
    <property type="entry name" value="ANF_receptor"/>
    <property type="match status" value="1"/>
</dbReference>
<accession>A0AAV2QAC9</accession>
<comment type="subcellular location">
    <subcellularLocation>
        <location evidence="1">Membrane</location>
    </subcellularLocation>
</comment>
<keyword evidence="3" id="KW-1133">Transmembrane helix</keyword>
<dbReference type="PANTHER" id="PTHR18966">
    <property type="entry name" value="IONOTROPIC GLUTAMATE RECEPTOR"/>
    <property type="match status" value="1"/>
</dbReference>
<comment type="caution">
    <text evidence="6">The sequence shown here is derived from an EMBL/GenBank/DDBJ whole genome shotgun (WGS) entry which is preliminary data.</text>
</comment>
<evidence type="ECO:0000259" key="5">
    <source>
        <dbReference type="Pfam" id="PF01094"/>
    </source>
</evidence>
<dbReference type="InterPro" id="IPR028082">
    <property type="entry name" value="Peripla_BP_I"/>
</dbReference>
<dbReference type="SUPFAM" id="SSF53822">
    <property type="entry name" value="Periplasmic binding protein-like I"/>
    <property type="match status" value="1"/>
</dbReference>
<keyword evidence="2" id="KW-0812">Transmembrane</keyword>
<gene>
    <name evidence="6" type="ORF">MNOR_LOCUS10087</name>
</gene>
<evidence type="ECO:0000313" key="7">
    <source>
        <dbReference type="Proteomes" id="UP001497623"/>
    </source>
</evidence>
<dbReference type="GO" id="GO:0016020">
    <property type="term" value="C:membrane"/>
    <property type="evidence" value="ECO:0007669"/>
    <property type="project" value="UniProtKB-SubCell"/>
</dbReference>
<organism evidence="6 7">
    <name type="scientific">Meganyctiphanes norvegica</name>
    <name type="common">Northern krill</name>
    <name type="synonym">Thysanopoda norvegica</name>
    <dbReference type="NCBI Taxonomy" id="48144"/>
    <lineage>
        <taxon>Eukaryota</taxon>
        <taxon>Metazoa</taxon>
        <taxon>Ecdysozoa</taxon>
        <taxon>Arthropoda</taxon>
        <taxon>Crustacea</taxon>
        <taxon>Multicrustacea</taxon>
        <taxon>Malacostraca</taxon>
        <taxon>Eumalacostraca</taxon>
        <taxon>Eucarida</taxon>
        <taxon>Euphausiacea</taxon>
        <taxon>Euphausiidae</taxon>
        <taxon>Meganyctiphanes</taxon>
    </lineage>
</organism>
<keyword evidence="4" id="KW-0472">Membrane</keyword>
<evidence type="ECO:0000256" key="4">
    <source>
        <dbReference type="ARBA" id="ARBA00023136"/>
    </source>
</evidence>
<keyword evidence="7" id="KW-1185">Reference proteome</keyword>
<dbReference type="InterPro" id="IPR015683">
    <property type="entry name" value="Ionotropic_Glu_rcpt"/>
</dbReference>
<protein>
    <recommendedName>
        <fullName evidence="5">Receptor ligand binding region domain-containing protein</fullName>
    </recommendedName>
</protein>
<feature type="domain" description="Receptor ligand binding region" evidence="5">
    <location>
        <begin position="69"/>
        <end position="403"/>
    </location>
</feature>
<name>A0AAV2QAC9_MEGNR</name>
<proteinExistence type="predicted"/>
<reference evidence="6 7" key="1">
    <citation type="submission" date="2024-05" db="EMBL/GenBank/DDBJ databases">
        <authorList>
            <person name="Wallberg A."/>
        </authorList>
    </citation>
    <scope>NUCLEOTIDE SEQUENCE [LARGE SCALE GENOMIC DNA]</scope>
</reference>
<dbReference type="AlphaFoldDB" id="A0AAV2QAC9"/>
<evidence type="ECO:0000256" key="2">
    <source>
        <dbReference type="ARBA" id="ARBA00022692"/>
    </source>
</evidence>
<evidence type="ECO:0000256" key="3">
    <source>
        <dbReference type="ARBA" id="ARBA00022989"/>
    </source>
</evidence>
<dbReference type="EMBL" id="CAXKWB010005009">
    <property type="protein sequence ID" value="CAL4076228.1"/>
    <property type="molecule type" value="Genomic_DNA"/>
</dbReference>